<dbReference type="Proteomes" id="UP000682843">
    <property type="component" value="Chromosome"/>
</dbReference>
<proteinExistence type="predicted"/>
<name>A0ABX8AAB4_9BRAD</name>
<keyword evidence="2" id="KW-1185">Reference proteome</keyword>
<sequence length="151" mass="17707">MSQCQQPWRDRLQMPHIPVDRTHDRAQEIERPDKPMQRRHRRRFDRIRGKTRVHRPFSLSLRGQQRPALLLEVSPPSRHAITLQTLQVRKERPDPLQRSSALIVAKRCRCIPGSLPVIGRSGRPTLLESRNELCHFVMRARVSLSFKMGTL</sequence>
<gene>
    <name evidence="1" type="ORF">RPMA_18400</name>
</gene>
<organism evidence="1 2">
    <name type="scientific">Tardiphaga alba</name>
    <dbReference type="NCBI Taxonomy" id="340268"/>
    <lineage>
        <taxon>Bacteria</taxon>
        <taxon>Pseudomonadati</taxon>
        <taxon>Pseudomonadota</taxon>
        <taxon>Alphaproteobacteria</taxon>
        <taxon>Hyphomicrobiales</taxon>
        <taxon>Nitrobacteraceae</taxon>
        <taxon>Tardiphaga</taxon>
    </lineage>
</organism>
<evidence type="ECO:0000313" key="2">
    <source>
        <dbReference type="Proteomes" id="UP000682843"/>
    </source>
</evidence>
<reference evidence="1 2" key="1">
    <citation type="submission" date="2019-02" db="EMBL/GenBank/DDBJ databases">
        <title>Emended description of the genus Rhodopseudomonas and description of Rhodopseudomonas albus sp. nov., a non-phototrophic, heavy-metal-tolerant bacterium isolated from garden soil.</title>
        <authorList>
            <person name="Bao Z."/>
            <person name="Cao W.W."/>
            <person name="Sato Y."/>
            <person name="Nishizawa T."/>
            <person name="Zhao J."/>
            <person name="Guo Y."/>
            <person name="Ohta H."/>
        </authorList>
    </citation>
    <scope>NUCLEOTIDE SEQUENCE [LARGE SCALE GENOMIC DNA]</scope>
    <source>
        <strain evidence="1 2">SK50-23</strain>
    </source>
</reference>
<evidence type="ECO:0000313" key="1">
    <source>
        <dbReference type="EMBL" id="QUS40588.1"/>
    </source>
</evidence>
<accession>A0ABX8AAB4</accession>
<dbReference type="EMBL" id="CP036498">
    <property type="protein sequence ID" value="QUS40588.1"/>
    <property type="molecule type" value="Genomic_DNA"/>
</dbReference>
<protein>
    <submittedName>
        <fullName evidence="1">Uncharacterized protein</fullName>
    </submittedName>
</protein>